<sequence>MNIRLNNNPEILDDDKTWTVQDLLTLKNFSFKLLVVKINGKLVPKTDYDAVTVHDGDDVMILHLMSGG</sequence>
<dbReference type="InterPro" id="IPR003749">
    <property type="entry name" value="ThiS/MoaD-like"/>
</dbReference>
<organism evidence="1">
    <name type="scientific">bioreactor metagenome</name>
    <dbReference type="NCBI Taxonomy" id="1076179"/>
    <lineage>
        <taxon>unclassified sequences</taxon>
        <taxon>metagenomes</taxon>
        <taxon>ecological metagenomes</taxon>
    </lineage>
</organism>
<dbReference type="SUPFAM" id="SSF54285">
    <property type="entry name" value="MoaD/ThiS"/>
    <property type="match status" value="1"/>
</dbReference>
<dbReference type="InterPro" id="IPR012675">
    <property type="entry name" value="Beta-grasp_dom_sf"/>
</dbReference>
<dbReference type="PANTHER" id="PTHR34472">
    <property type="entry name" value="SULFUR CARRIER PROTEIN THIS"/>
    <property type="match status" value="1"/>
</dbReference>
<dbReference type="Pfam" id="PF02597">
    <property type="entry name" value="ThiS"/>
    <property type="match status" value="1"/>
</dbReference>
<dbReference type="AlphaFoldDB" id="A0A644WR80"/>
<gene>
    <name evidence="1" type="ORF">SDC9_52263</name>
</gene>
<comment type="caution">
    <text evidence="1">The sequence shown here is derived from an EMBL/GenBank/DDBJ whole genome shotgun (WGS) entry which is preliminary data.</text>
</comment>
<evidence type="ECO:0000313" key="1">
    <source>
        <dbReference type="EMBL" id="MPM05968.1"/>
    </source>
</evidence>
<dbReference type="InterPro" id="IPR016155">
    <property type="entry name" value="Mopterin_synth/thiamin_S_b"/>
</dbReference>
<accession>A0A644WR80</accession>
<dbReference type="Gene3D" id="3.10.20.30">
    <property type="match status" value="1"/>
</dbReference>
<evidence type="ECO:0008006" key="2">
    <source>
        <dbReference type="Google" id="ProtNLM"/>
    </source>
</evidence>
<dbReference type="CDD" id="cd00565">
    <property type="entry name" value="Ubl_ThiS"/>
    <property type="match status" value="1"/>
</dbReference>
<dbReference type="NCBIfam" id="TIGR01683">
    <property type="entry name" value="thiS"/>
    <property type="match status" value="1"/>
</dbReference>
<proteinExistence type="predicted"/>
<dbReference type="InterPro" id="IPR010035">
    <property type="entry name" value="Thi_S"/>
</dbReference>
<dbReference type="PANTHER" id="PTHR34472:SF1">
    <property type="entry name" value="SULFUR CARRIER PROTEIN THIS"/>
    <property type="match status" value="1"/>
</dbReference>
<reference evidence="1" key="1">
    <citation type="submission" date="2019-08" db="EMBL/GenBank/DDBJ databases">
        <authorList>
            <person name="Kucharzyk K."/>
            <person name="Murdoch R.W."/>
            <person name="Higgins S."/>
            <person name="Loffler F."/>
        </authorList>
    </citation>
    <scope>NUCLEOTIDE SEQUENCE</scope>
</reference>
<dbReference type="EMBL" id="VSSQ01001183">
    <property type="protein sequence ID" value="MPM05968.1"/>
    <property type="molecule type" value="Genomic_DNA"/>
</dbReference>
<protein>
    <recommendedName>
        <fullName evidence="2">Sulfur carrier protein ThiS</fullName>
    </recommendedName>
</protein>
<name>A0A644WR80_9ZZZZ</name>